<dbReference type="EMBL" id="ML987201">
    <property type="protein sequence ID" value="KAF2245162.1"/>
    <property type="molecule type" value="Genomic_DNA"/>
</dbReference>
<reference evidence="2" key="1">
    <citation type="journal article" date="2020" name="Stud. Mycol.">
        <title>101 Dothideomycetes genomes: a test case for predicting lifestyles and emergence of pathogens.</title>
        <authorList>
            <person name="Haridas S."/>
            <person name="Albert R."/>
            <person name="Binder M."/>
            <person name="Bloem J."/>
            <person name="Labutti K."/>
            <person name="Salamov A."/>
            <person name="Andreopoulos B."/>
            <person name="Baker S."/>
            <person name="Barry K."/>
            <person name="Bills G."/>
            <person name="Bluhm B."/>
            <person name="Cannon C."/>
            <person name="Castanera R."/>
            <person name="Culley D."/>
            <person name="Daum C."/>
            <person name="Ezra D."/>
            <person name="Gonzalez J."/>
            <person name="Henrissat B."/>
            <person name="Kuo A."/>
            <person name="Liang C."/>
            <person name="Lipzen A."/>
            <person name="Lutzoni F."/>
            <person name="Magnuson J."/>
            <person name="Mondo S."/>
            <person name="Nolan M."/>
            <person name="Ohm R."/>
            <person name="Pangilinan J."/>
            <person name="Park H.-J."/>
            <person name="Ramirez L."/>
            <person name="Alfaro M."/>
            <person name="Sun H."/>
            <person name="Tritt A."/>
            <person name="Yoshinaga Y."/>
            <person name="Zwiers L.-H."/>
            <person name="Turgeon B."/>
            <person name="Goodwin S."/>
            <person name="Spatafora J."/>
            <person name="Crous P."/>
            <person name="Grigoriev I."/>
        </authorList>
    </citation>
    <scope>NUCLEOTIDE SEQUENCE</scope>
    <source>
        <strain evidence="2">CBS 122368</strain>
    </source>
</reference>
<accession>A0A6A6I5D0</accession>
<organism evidence="2 3">
    <name type="scientific">Trematosphaeria pertusa</name>
    <dbReference type="NCBI Taxonomy" id="390896"/>
    <lineage>
        <taxon>Eukaryota</taxon>
        <taxon>Fungi</taxon>
        <taxon>Dikarya</taxon>
        <taxon>Ascomycota</taxon>
        <taxon>Pezizomycotina</taxon>
        <taxon>Dothideomycetes</taxon>
        <taxon>Pleosporomycetidae</taxon>
        <taxon>Pleosporales</taxon>
        <taxon>Massarineae</taxon>
        <taxon>Trematosphaeriaceae</taxon>
        <taxon>Trematosphaeria</taxon>
    </lineage>
</organism>
<dbReference type="AlphaFoldDB" id="A0A6A6I5D0"/>
<dbReference type="GeneID" id="54580413"/>
<feature type="compositionally biased region" description="Polar residues" evidence="1">
    <location>
        <begin position="100"/>
        <end position="111"/>
    </location>
</feature>
<gene>
    <name evidence="2" type="ORF">BU26DRAFT_508487</name>
</gene>
<sequence>MENHQRIPIRKMRKYFKGTVAQSFELNVTKGELQEATKAANARKKRQQVDRRHVQTGGVLYASDARAAVLAKDSPFAKGTSDGAGDTQSQPSEPAPFTIIQWQMPKNGQER</sequence>
<evidence type="ECO:0000313" key="3">
    <source>
        <dbReference type="Proteomes" id="UP000800094"/>
    </source>
</evidence>
<evidence type="ECO:0000313" key="2">
    <source>
        <dbReference type="EMBL" id="KAF2245162.1"/>
    </source>
</evidence>
<protein>
    <submittedName>
        <fullName evidence="2">Uncharacterized protein</fullName>
    </submittedName>
</protein>
<evidence type="ECO:0000256" key="1">
    <source>
        <dbReference type="SAM" id="MobiDB-lite"/>
    </source>
</evidence>
<dbReference type="RefSeq" id="XP_033680166.1">
    <property type="nucleotide sequence ID" value="XM_033827083.1"/>
</dbReference>
<name>A0A6A6I5D0_9PLEO</name>
<feature type="region of interest" description="Disordered" evidence="1">
    <location>
        <begin position="73"/>
        <end position="111"/>
    </location>
</feature>
<proteinExistence type="predicted"/>
<dbReference type="Proteomes" id="UP000800094">
    <property type="component" value="Unassembled WGS sequence"/>
</dbReference>
<keyword evidence="3" id="KW-1185">Reference proteome</keyword>